<reference evidence="1" key="2">
    <citation type="submission" date="2018-08" db="UniProtKB">
        <authorList>
            <consortium name="EnsemblPlants"/>
        </authorList>
    </citation>
    <scope>IDENTIFICATION</scope>
    <source>
        <strain evidence="1">Yugu1</strain>
    </source>
</reference>
<dbReference type="Gramene" id="KQL29108">
    <property type="protein sequence ID" value="KQL29108"/>
    <property type="gene ID" value="SETIT_020483mg"/>
</dbReference>
<dbReference type="AlphaFoldDB" id="K3Z1R5"/>
<reference evidence="2" key="1">
    <citation type="journal article" date="2012" name="Nat. Biotechnol.">
        <title>Reference genome sequence of the model plant Setaria.</title>
        <authorList>
            <person name="Bennetzen J.L."/>
            <person name="Schmutz J."/>
            <person name="Wang H."/>
            <person name="Percifield R."/>
            <person name="Hawkins J."/>
            <person name="Pontaroli A.C."/>
            <person name="Estep M."/>
            <person name="Feng L."/>
            <person name="Vaughn J.N."/>
            <person name="Grimwood J."/>
            <person name="Jenkins J."/>
            <person name="Barry K."/>
            <person name="Lindquist E."/>
            <person name="Hellsten U."/>
            <person name="Deshpande S."/>
            <person name="Wang X."/>
            <person name="Wu X."/>
            <person name="Mitros T."/>
            <person name="Triplett J."/>
            <person name="Yang X."/>
            <person name="Ye C.Y."/>
            <person name="Mauro-Herrera M."/>
            <person name="Wang L."/>
            <person name="Li P."/>
            <person name="Sharma M."/>
            <person name="Sharma R."/>
            <person name="Ronald P.C."/>
            <person name="Panaud O."/>
            <person name="Kellogg E.A."/>
            <person name="Brutnell T.P."/>
            <person name="Doust A.N."/>
            <person name="Tuskan G.A."/>
            <person name="Rokhsar D."/>
            <person name="Devos K.M."/>
        </authorList>
    </citation>
    <scope>NUCLEOTIDE SEQUENCE [LARGE SCALE GENOMIC DNA]</scope>
    <source>
        <strain evidence="2">cv. Yugu1</strain>
    </source>
</reference>
<organism evidence="1 2">
    <name type="scientific">Setaria italica</name>
    <name type="common">Foxtail millet</name>
    <name type="synonym">Panicum italicum</name>
    <dbReference type="NCBI Taxonomy" id="4555"/>
    <lineage>
        <taxon>Eukaryota</taxon>
        <taxon>Viridiplantae</taxon>
        <taxon>Streptophyta</taxon>
        <taxon>Embryophyta</taxon>
        <taxon>Tracheophyta</taxon>
        <taxon>Spermatophyta</taxon>
        <taxon>Magnoliopsida</taxon>
        <taxon>Liliopsida</taxon>
        <taxon>Poales</taxon>
        <taxon>Poaceae</taxon>
        <taxon>PACMAD clade</taxon>
        <taxon>Panicoideae</taxon>
        <taxon>Panicodae</taxon>
        <taxon>Paniceae</taxon>
        <taxon>Cenchrinae</taxon>
        <taxon>Setaria</taxon>
    </lineage>
</organism>
<proteinExistence type="predicted"/>
<name>K3Z1R5_SETIT</name>
<sequence length="48" mass="5568">MEVLDPKQGKSKSKEIKKRDEVIQYIKIDLPPEALKVNRIPYIIGEDT</sequence>
<accession>K3Z1R5</accession>
<keyword evidence="2" id="KW-1185">Reference proteome</keyword>
<evidence type="ECO:0000313" key="1">
    <source>
        <dbReference type="EnsemblPlants" id="KQL29108"/>
    </source>
</evidence>
<dbReference type="HOGENOM" id="CLU_3160888_0_0_1"/>
<dbReference type="EnsemblPlants" id="KQL29108">
    <property type="protein sequence ID" value="KQL29108"/>
    <property type="gene ID" value="SETIT_020483mg"/>
</dbReference>
<dbReference type="InParanoid" id="K3Z1R5"/>
<protein>
    <submittedName>
        <fullName evidence="1">Uncharacterized protein</fullName>
    </submittedName>
</protein>
<dbReference type="Proteomes" id="UP000004995">
    <property type="component" value="Unassembled WGS sequence"/>
</dbReference>
<dbReference type="EMBL" id="AGNK02000163">
    <property type="status" value="NOT_ANNOTATED_CDS"/>
    <property type="molecule type" value="Genomic_DNA"/>
</dbReference>
<evidence type="ECO:0000313" key="2">
    <source>
        <dbReference type="Proteomes" id="UP000004995"/>
    </source>
</evidence>